<dbReference type="RefSeq" id="WP_379508954.1">
    <property type="nucleotide sequence ID" value="NZ_JBHRTQ010000004.1"/>
</dbReference>
<dbReference type="SUPFAM" id="SSF46785">
    <property type="entry name" value="Winged helix' DNA-binding domain"/>
    <property type="match status" value="1"/>
</dbReference>
<name>A0ABV7IMX3_9SPHN</name>
<evidence type="ECO:0000313" key="1">
    <source>
        <dbReference type="EMBL" id="MFC3173574.1"/>
    </source>
</evidence>
<comment type="caution">
    <text evidence="1">The sequence shown here is derived from an EMBL/GenBank/DDBJ whole genome shotgun (WGS) entry which is preliminary data.</text>
</comment>
<reference evidence="2" key="1">
    <citation type="journal article" date="2019" name="Int. J. Syst. Evol. Microbiol.">
        <title>The Global Catalogue of Microorganisms (GCM) 10K type strain sequencing project: providing services to taxonomists for standard genome sequencing and annotation.</title>
        <authorList>
            <consortium name="The Broad Institute Genomics Platform"/>
            <consortium name="The Broad Institute Genome Sequencing Center for Infectious Disease"/>
            <person name="Wu L."/>
            <person name="Ma J."/>
        </authorList>
    </citation>
    <scope>NUCLEOTIDE SEQUENCE [LARGE SCALE GENOMIC DNA]</scope>
    <source>
        <strain evidence="2">KCTC 42984</strain>
    </source>
</reference>
<evidence type="ECO:0000313" key="2">
    <source>
        <dbReference type="Proteomes" id="UP001595604"/>
    </source>
</evidence>
<protein>
    <submittedName>
        <fullName evidence="1">MarR family transcriptional regulator</fullName>
    </submittedName>
</protein>
<organism evidence="1 2">
    <name type="scientific">Novosphingobium bradum</name>
    <dbReference type="NCBI Taxonomy" id="1737444"/>
    <lineage>
        <taxon>Bacteria</taxon>
        <taxon>Pseudomonadati</taxon>
        <taxon>Pseudomonadota</taxon>
        <taxon>Alphaproteobacteria</taxon>
        <taxon>Sphingomonadales</taxon>
        <taxon>Sphingomonadaceae</taxon>
        <taxon>Novosphingobium</taxon>
    </lineage>
</organism>
<keyword evidence="2" id="KW-1185">Reference proteome</keyword>
<dbReference type="InterPro" id="IPR036388">
    <property type="entry name" value="WH-like_DNA-bd_sf"/>
</dbReference>
<gene>
    <name evidence="1" type="ORF">ACFOD9_04850</name>
</gene>
<dbReference type="InterPro" id="IPR036390">
    <property type="entry name" value="WH_DNA-bd_sf"/>
</dbReference>
<dbReference type="Gene3D" id="1.10.10.10">
    <property type="entry name" value="Winged helix-like DNA-binding domain superfamily/Winged helix DNA-binding domain"/>
    <property type="match status" value="1"/>
</dbReference>
<sequence length="359" mass="37697">MASAPLAFPTVQSPAADFTHLADFAYDAPGGRPAAADLPGRAPSLAIYVDRPHLRQQLREDALVAGFRVTLCEGLAALAAGVGRGMAEVVLVDCPGPDAVGLAALSRLDLRCAQSGAQLIVATTSAGLEDVFGCVDQSQPQILVDAGETELALALGRAMALAPGRAVREMADEDRMQLLRLTEQVGRLAARLGGGAAGQVGQVGQAGRVEAPAVTFRGASADDAIHLRTPPAAELPDARMIRRILRQRQQRARFFDAELFADPAWDMLLDLTAARAEHKRVSVTSLCIASGVPPTTALRWISQLTRAGLFERVEDTLDRRRAFIGLSEKAADGMGRYFEAIGTGACGLTSASGANALPV</sequence>
<dbReference type="Proteomes" id="UP001595604">
    <property type="component" value="Unassembled WGS sequence"/>
</dbReference>
<dbReference type="EMBL" id="JBHRTQ010000004">
    <property type="protein sequence ID" value="MFC3173574.1"/>
    <property type="molecule type" value="Genomic_DNA"/>
</dbReference>
<accession>A0ABV7IMX3</accession>
<proteinExistence type="predicted"/>